<dbReference type="PANTHER" id="PTHR43780:SF2">
    <property type="entry name" value="1-AMINOCYCLOPROPANE-1-CARBOXYLATE DEAMINASE-RELATED"/>
    <property type="match status" value="1"/>
</dbReference>
<organism evidence="7 8">
    <name type="scientific">Riemerella anatipestifer</name>
    <name type="common">Moraxella anatipestifer</name>
    <dbReference type="NCBI Taxonomy" id="34085"/>
    <lineage>
        <taxon>Bacteria</taxon>
        <taxon>Pseudomonadati</taxon>
        <taxon>Bacteroidota</taxon>
        <taxon>Flavobacteriia</taxon>
        <taxon>Flavobacteriales</taxon>
        <taxon>Weeksellaceae</taxon>
        <taxon>Riemerella</taxon>
    </lineage>
</organism>
<feature type="active site" description="Nucleophile" evidence="4">
    <location>
        <position position="65"/>
    </location>
</feature>
<evidence type="ECO:0000256" key="3">
    <source>
        <dbReference type="ARBA" id="ARBA00022898"/>
    </source>
</evidence>
<dbReference type="Gene3D" id="3.40.50.1100">
    <property type="match status" value="2"/>
</dbReference>
<dbReference type="InterPro" id="IPR027278">
    <property type="entry name" value="ACCD_DCysDesulf"/>
</dbReference>
<evidence type="ECO:0000256" key="1">
    <source>
        <dbReference type="ARBA" id="ARBA00001933"/>
    </source>
</evidence>
<dbReference type="RefSeq" id="WP_079207737.1">
    <property type="nucleotide sequence ID" value="NZ_CP011859.1"/>
</dbReference>
<dbReference type="EMBL" id="CP011859">
    <property type="protein sequence ID" value="AQY22576.1"/>
    <property type="molecule type" value="Genomic_DNA"/>
</dbReference>
<dbReference type="Pfam" id="PF00291">
    <property type="entry name" value="PALP"/>
    <property type="match status" value="1"/>
</dbReference>
<reference evidence="7 8" key="1">
    <citation type="submission" date="2015-06" db="EMBL/GenBank/DDBJ databases">
        <title>R. anatipestifer strain HXb2 is the most virulent strain so far, and the genome sequence would help us uncover the pathogenesis.</title>
        <authorList>
            <person name="Hu Q."/>
            <person name="Qi J."/>
            <person name="Bo H."/>
            <person name="Liu G."/>
            <person name="Tao M."/>
            <person name="Ding Y."/>
            <person name="Xue Y."/>
        </authorList>
    </citation>
    <scope>NUCLEOTIDE SEQUENCE [LARGE SCALE GENOMIC DNA]</scope>
    <source>
        <strain evidence="7 8">HXb2</strain>
    </source>
</reference>
<evidence type="ECO:0000256" key="5">
    <source>
        <dbReference type="PIRSR" id="PIRSR006278-2"/>
    </source>
</evidence>
<comment type="similarity">
    <text evidence="2">Belongs to the ACC deaminase/D-cysteine desulfhydrase family.</text>
</comment>
<evidence type="ECO:0000256" key="2">
    <source>
        <dbReference type="ARBA" id="ARBA00008639"/>
    </source>
</evidence>
<gene>
    <name evidence="7" type="primary">dcyD</name>
    <name evidence="7" type="ORF">AB406_1632</name>
</gene>
<dbReference type="PANTHER" id="PTHR43780">
    <property type="entry name" value="1-AMINOCYCLOPROPANE-1-CARBOXYLATE DEAMINASE-RELATED"/>
    <property type="match status" value="1"/>
</dbReference>
<comment type="cofactor">
    <cofactor evidence="1">
        <name>pyridoxal 5'-phosphate</name>
        <dbReference type="ChEBI" id="CHEBI:597326"/>
    </cofactor>
</comment>
<dbReference type="GO" id="GO:0019148">
    <property type="term" value="F:D-cysteine desulfhydrase activity"/>
    <property type="evidence" value="ECO:0007669"/>
    <property type="project" value="TreeGrafter"/>
</dbReference>
<evidence type="ECO:0000259" key="6">
    <source>
        <dbReference type="Pfam" id="PF00291"/>
    </source>
</evidence>
<keyword evidence="3 5" id="KW-0663">Pyridoxal phosphate</keyword>
<dbReference type="InterPro" id="IPR036052">
    <property type="entry name" value="TrpB-like_PALP_sf"/>
</dbReference>
<accession>A0A1S7DTY4</accession>
<feature type="modified residue" description="N6-(pyridoxal phosphate)lysine" evidence="5">
    <location>
        <position position="36"/>
    </location>
</feature>
<protein>
    <submittedName>
        <fullName evidence="7">D-cysteine desulfhydrase</fullName>
    </submittedName>
</protein>
<dbReference type="AlphaFoldDB" id="A0A1S7DTY4"/>
<dbReference type="PIRSF" id="PIRSF006278">
    <property type="entry name" value="ACCD_DCysDesulf"/>
    <property type="match status" value="1"/>
</dbReference>
<feature type="domain" description="Tryptophan synthase beta chain-like PALP" evidence="6">
    <location>
        <begin position="14"/>
        <end position="278"/>
    </location>
</feature>
<evidence type="ECO:0000256" key="4">
    <source>
        <dbReference type="PIRSR" id="PIRSR006278-1"/>
    </source>
</evidence>
<sequence>MSKVEIPITKILHPNKQIELYIKREDLVHKEISGNKYWKLLYNIENYRKKQVENPLIITFGGAFSNHIAATAALGRDLEVPTLGIIRGEELVYKWEENPTLVKANEDGMAFDFVTRESYRDKKHITKIYQELFPNALIIPEGGSNALAVEGVQFMLDEKTIEFDYLCTAVGTGGTIAGLSKFAEKYQKVLGFKAVKDDSLDGKILEWSGRNNFQLMETGQGGYGKITDEVVAFINKFYRNYNILLEPIYTGKMMKRLWELVDEGFFASGSKILAFHTGGLQGIKGANEFLKHQGRPTIVEEDVV</sequence>
<evidence type="ECO:0000313" key="8">
    <source>
        <dbReference type="Proteomes" id="UP000189883"/>
    </source>
</evidence>
<dbReference type="InterPro" id="IPR001926">
    <property type="entry name" value="TrpB-like_PALP"/>
</dbReference>
<dbReference type="SUPFAM" id="SSF53686">
    <property type="entry name" value="Tryptophan synthase beta subunit-like PLP-dependent enzymes"/>
    <property type="match status" value="1"/>
</dbReference>
<dbReference type="Proteomes" id="UP000189883">
    <property type="component" value="Chromosome"/>
</dbReference>
<proteinExistence type="inferred from homology"/>
<name>A0A1S7DTY4_RIEAN</name>
<evidence type="ECO:0000313" key="7">
    <source>
        <dbReference type="EMBL" id="AQY22576.1"/>
    </source>
</evidence>